<reference evidence="1" key="1">
    <citation type="submission" date="2018-02" db="EMBL/GenBank/DDBJ databases">
        <title>Rhizophora mucronata_Transcriptome.</title>
        <authorList>
            <person name="Meera S.P."/>
            <person name="Sreeshan A."/>
            <person name="Augustine A."/>
        </authorList>
    </citation>
    <scope>NUCLEOTIDE SEQUENCE</scope>
    <source>
        <tissue evidence="1">Leaf</tissue>
    </source>
</reference>
<evidence type="ECO:0000313" key="1">
    <source>
        <dbReference type="EMBL" id="MBX43179.1"/>
    </source>
</evidence>
<organism evidence="1">
    <name type="scientific">Rhizophora mucronata</name>
    <name type="common">Asiatic mangrove</name>
    <dbReference type="NCBI Taxonomy" id="61149"/>
    <lineage>
        <taxon>Eukaryota</taxon>
        <taxon>Viridiplantae</taxon>
        <taxon>Streptophyta</taxon>
        <taxon>Embryophyta</taxon>
        <taxon>Tracheophyta</taxon>
        <taxon>Spermatophyta</taxon>
        <taxon>Magnoliopsida</taxon>
        <taxon>eudicotyledons</taxon>
        <taxon>Gunneridae</taxon>
        <taxon>Pentapetalae</taxon>
        <taxon>rosids</taxon>
        <taxon>fabids</taxon>
        <taxon>Malpighiales</taxon>
        <taxon>Rhizophoraceae</taxon>
        <taxon>Rhizophora</taxon>
    </lineage>
</organism>
<dbReference type="AlphaFoldDB" id="A0A2P2NL04"/>
<accession>A0A2P2NL04</accession>
<protein>
    <submittedName>
        <fullName evidence="1">Uncharacterized protein</fullName>
    </submittedName>
</protein>
<sequence>MHSPHNIYRIAVTSTLNIFQAHTTTSKHPCLFASIYEPCILERVHCQ</sequence>
<proteinExistence type="predicted"/>
<name>A0A2P2NL04_RHIMU</name>
<dbReference type="EMBL" id="GGEC01062695">
    <property type="protein sequence ID" value="MBX43179.1"/>
    <property type="molecule type" value="Transcribed_RNA"/>
</dbReference>